<evidence type="ECO:0000313" key="3">
    <source>
        <dbReference type="Proteomes" id="UP001168821"/>
    </source>
</evidence>
<dbReference type="EMBL" id="JALNTZ010000004">
    <property type="protein sequence ID" value="KAJ3653511.1"/>
    <property type="molecule type" value="Genomic_DNA"/>
</dbReference>
<gene>
    <name evidence="1" type="ORF">Zmor_012727</name>
    <name evidence="2" type="ORF">Zmor_012759</name>
</gene>
<name>A0AA38MEM7_9CUCU</name>
<sequence>MQMSGHKQRAGRVVTSNYNAVNVIGHNDEDDAEKMMHRVRGYSHVMVRVIYQWSSVPDHREITRRMTQVRVINVVRCFDIVHSLVEEMALIYGRF</sequence>
<dbReference type="Proteomes" id="UP001168821">
    <property type="component" value="Unassembled WGS sequence"/>
</dbReference>
<evidence type="ECO:0000313" key="2">
    <source>
        <dbReference type="EMBL" id="KAJ3653511.1"/>
    </source>
</evidence>
<keyword evidence="3" id="KW-1185">Reference proteome</keyword>
<organism evidence="2 3">
    <name type="scientific">Zophobas morio</name>
    <dbReference type="NCBI Taxonomy" id="2755281"/>
    <lineage>
        <taxon>Eukaryota</taxon>
        <taxon>Metazoa</taxon>
        <taxon>Ecdysozoa</taxon>
        <taxon>Arthropoda</taxon>
        <taxon>Hexapoda</taxon>
        <taxon>Insecta</taxon>
        <taxon>Pterygota</taxon>
        <taxon>Neoptera</taxon>
        <taxon>Endopterygota</taxon>
        <taxon>Coleoptera</taxon>
        <taxon>Polyphaga</taxon>
        <taxon>Cucujiformia</taxon>
        <taxon>Tenebrionidae</taxon>
        <taxon>Zophobas</taxon>
    </lineage>
</organism>
<comment type="caution">
    <text evidence="2">The sequence shown here is derived from an EMBL/GenBank/DDBJ whole genome shotgun (WGS) entry which is preliminary data.</text>
</comment>
<proteinExistence type="predicted"/>
<dbReference type="AlphaFoldDB" id="A0AA38MEM7"/>
<reference evidence="2" key="1">
    <citation type="journal article" date="2023" name="G3 (Bethesda)">
        <title>Whole genome assemblies of Zophobas morio and Tenebrio molitor.</title>
        <authorList>
            <person name="Kaur S."/>
            <person name="Stinson S.A."/>
            <person name="diCenzo G.C."/>
        </authorList>
    </citation>
    <scope>NUCLEOTIDE SEQUENCE</scope>
    <source>
        <strain evidence="2">QUZm001</strain>
    </source>
</reference>
<protein>
    <submittedName>
        <fullName evidence="2">Uncharacterized protein</fullName>
    </submittedName>
</protein>
<dbReference type="EMBL" id="JALNTZ010000004">
    <property type="protein sequence ID" value="KAJ3653478.1"/>
    <property type="molecule type" value="Genomic_DNA"/>
</dbReference>
<evidence type="ECO:0000313" key="1">
    <source>
        <dbReference type="EMBL" id="KAJ3653478.1"/>
    </source>
</evidence>
<accession>A0AA38MEM7</accession>